<sequence>MVQTGFLTDNQTILDRGHSPIDPGAMIAAYRAGPRMVINLANDTSTSEAISVLLHYQSTSHDAKAKPGGFVQHIDDPATDVDGLAERGVQPGGSPIFLPDTPDARAHTESIRAQTTPKMLKEGLASECIAAGGSGDMTAFVAVPAPSTRHLLKDILIVEGSLPTTRPS</sequence>
<gene>
    <name evidence="1" type="ORF">Tel_12480</name>
</gene>
<dbReference type="STRING" id="1748243.Tel_12480"/>
<dbReference type="KEGG" id="tee:Tel_12480"/>
<protein>
    <submittedName>
        <fullName evidence="1">Uncharacterized protein</fullName>
    </submittedName>
</protein>
<accession>A0A0S2TFE1</accession>
<keyword evidence="2" id="KW-1185">Reference proteome</keyword>
<name>A0A0S2TFE1_9GAMM</name>
<dbReference type="EMBL" id="CP013099">
    <property type="protein sequence ID" value="ALP53883.1"/>
    <property type="molecule type" value="Genomic_DNA"/>
</dbReference>
<organism evidence="1 2">
    <name type="scientific">Candidatus Tenderia electrophaga</name>
    <dbReference type="NCBI Taxonomy" id="1748243"/>
    <lineage>
        <taxon>Bacteria</taxon>
        <taxon>Pseudomonadati</taxon>
        <taxon>Pseudomonadota</taxon>
        <taxon>Gammaproteobacteria</taxon>
        <taxon>Candidatus Tenderiales</taxon>
        <taxon>Candidatus Tenderiaceae</taxon>
        <taxon>Candidatus Tenderia</taxon>
    </lineage>
</organism>
<dbReference type="Proteomes" id="UP000055136">
    <property type="component" value="Chromosome"/>
</dbReference>
<proteinExistence type="predicted"/>
<evidence type="ECO:0000313" key="1">
    <source>
        <dbReference type="EMBL" id="ALP53883.1"/>
    </source>
</evidence>
<dbReference type="AlphaFoldDB" id="A0A0S2TFE1"/>
<reference evidence="1" key="1">
    <citation type="submission" date="2015-10" db="EMBL/GenBank/DDBJ databases">
        <title>Description of Candidatus Tenderia electrophaga gen. nov, sp. nov., an Uncultivated Electroautotroph from a Biocathode Enrichment.</title>
        <authorList>
            <person name="Eddie B.J."/>
            <person name="Malanoski A.P."/>
            <person name="Wang Z."/>
            <person name="Hall R.J."/>
            <person name="Oh S.D."/>
            <person name="Heiner C."/>
            <person name="Lin B."/>
            <person name="Strycharz-Glaven S.M."/>
        </authorList>
    </citation>
    <scope>NUCLEOTIDE SEQUENCE [LARGE SCALE GENOMIC DNA]</scope>
    <source>
        <strain evidence="1">NRL1</strain>
    </source>
</reference>
<evidence type="ECO:0000313" key="2">
    <source>
        <dbReference type="Proteomes" id="UP000055136"/>
    </source>
</evidence>